<evidence type="ECO:0000313" key="1">
    <source>
        <dbReference type="EMBL" id="ORX77912.1"/>
    </source>
</evidence>
<organism evidence="1 2">
    <name type="scientific">Anaeromyces robustus</name>
    <dbReference type="NCBI Taxonomy" id="1754192"/>
    <lineage>
        <taxon>Eukaryota</taxon>
        <taxon>Fungi</taxon>
        <taxon>Fungi incertae sedis</taxon>
        <taxon>Chytridiomycota</taxon>
        <taxon>Chytridiomycota incertae sedis</taxon>
        <taxon>Neocallimastigomycetes</taxon>
        <taxon>Neocallimastigales</taxon>
        <taxon>Neocallimastigaceae</taxon>
        <taxon>Anaeromyces</taxon>
    </lineage>
</organism>
<gene>
    <name evidence="1" type="ORF">BCR32DRAFT_282788</name>
</gene>
<evidence type="ECO:0000313" key="2">
    <source>
        <dbReference type="Proteomes" id="UP000193944"/>
    </source>
</evidence>
<dbReference type="AlphaFoldDB" id="A0A1Y1WWS0"/>
<protein>
    <submittedName>
        <fullName evidence="1">Uncharacterized protein</fullName>
    </submittedName>
</protein>
<comment type="caution">
    <text evidence="1">The sequence shown here is derived from an EMBL/GenBank/DDBJ whole genome shotgun (WGS) entry which is preliminary data.</text>
</comment>
<keyword evidence="2" id="KW-1185">Reference proteome</keyword>
<proteinExistence type="predicted"/>
<reference evidence="1 2" key="1">
    <citation type="submission" date="2016-08" db="EMBL/GenBank/DDBJ databases">
        <title>A Parts List for Fungal Cellulosomes Revealed by Comparative Genomics.</title>
        <authorList>
            <consortium name="DOE Joint Genome Institute"/>
            <person name="Haitjema C.H."/>
            <person name="Gilmore S.P."/>
            <person name="Henske J.K."/>
            <person name="Solomon K.V."/>
            <person name="De Groot R."/>
            <person name="Kuo A."/>
            <person name="Mondo S.J."/>
            <person name="Salamov A.A."/>
            <person name="Labutti K."/>
            <person name="Zhao Z."/>
            <person name="Chiniquy J."/>
            <person name="Barry K."/>
            <person name="Brewer H.M."/>
            <person name="Purvine S.O."/>
            <person name="Wright A.T."/>
            <person name="Boxma B."/>
            <person name="Van Alen T."/>
            <person name="Hackstein J.H."/>
            <person name="Baker S.E."/>
            <person name="Grigoriev I.V."/>
            <person name="O'Malley M.A."/>
        </authorList>
    </citation>
    <scope>NUCLEOTIDE SEQUENCE [LARGE SCALE GENOMIC DNA]</scope>
    <source>
        <strain evidence="1 2">S4</strain>
    </source>
</reference>
<dbReference type="Proteomes" id="UP000193944">
    <property type="component" value="Unassembled WGS sequence"/>
</dbReference>
<reference evidence="1 2" key="2">
    <citation type="submission" date="2016-08" db="EMBL/GenBank/DDBJ databases">
        <title>Pervasive Adenine N6-methylation of Active Genes in Fungi.</title>
        <authorList>
            <consortium name="DOE Joint Genome Institute"/>
            <person name="Mondo S.J."/>
            <person name="Dannebaum R.O."/>
            <person name="Kuo R.C."/>
            <person name="Labutti K."/>
            <person name="Haridas S."/>
            <person name="Kuo A."/>
            <person name="Salamov A."/>
            <person name="Ahrendt S.R."/>
            <person name="Lipzen A."/>
            <person name="Sullivan W."/>
            <person name="Andreopoulos W.B."/>
            <person name="Clum A."/>
            <person name="Lindquist E."/>
            <person name="Daum C."/>
            <person name="Ramamoorthy G.K."/>
            <person name="Gryganskyi A."/>
            <person name="Culley D."/>
            <person name="Magnuson J.K."/>
            <person name="James T.Y."/>
            <person name="O'Malley M.A."/>
            <person name="Stajich J.E."/>
            <person name="Spatafora J.W."/>
            <person name="Visel A."/>
            <person name="Grigoriev I.V."/>
        </authorList>
    </citation>
    <scope>NUCLEOTIDE SEQUENCE [LARGE SCALE GENOMIC DNA]</scope>
    <source>
        <strain evidence="1 2">S4</strain>
    </source>
</reference>
<accession>A0A1Y1WWS0</accession>
<name>A0A1Y1WWS0_9FUNG</name>
<dbReference type="EMBL" id="MCFG01000230">
    <property type="protein sequence ID" value="ORX77912.1"/>
    <property type="molecule type" value="Genomic_DNA"/>
</dbReference>
<sequence length="54" mass="6563">MKINCRCRKDYDNGKYTDSFCYFITKMIIMMFRDCRCGIGFEYSPFNPYCSRND</sequence>